<organism evidence="4 5">
    <name type="scientific">Paenibacillus ehimensis</name>
    <dbReference type="NCBI Taxonomy" id="79264"/>
    <lineage>
        <taxon>Bacteria</taxon>
        <taxon>Bacillati</taxon>
        <taxon>Bacillota</taxon>
        <taxon>Bacilli</taxon>
        <taxon>Bacillales</taxon>
        <taxon>Paenibacillaceae</taxon>
        <taxon>Paenibacillus</taxon>
    </lineage>
</organism>
<sequence length="365" mass="39296">MQKLGGGTAPKQRLLRQVRGAGAILLLAGWLAGCNAVSSDSTASEKLPVGDQTMAQTNGAESKAGSAGSTGQAADSNAAKPAAGASLTGETAPETSEAFNRKIIYKANLVMQVDKYQEAQVKIHEAVKQSGGYILQFNENASALEKSGTFVIKVPATGFQSLLALLEQIQPTLQKNLQGQDVTEEYVDLAARLKAKQVVESRLIAFMEKAAKTDELLAFSNELGKVQEEIERIKGRMRYLEQNLAMSTIELKLSQKTSSAEVIQARGQDPLGQRAAEALSGTLAVLGVLLQWLFVFVAGALPVILLLMLIGVPVWFLRKRRKKKLADIRARLAGDNPPSEARPFERSSLPEQAGDNAEPLRDKTE</sequence>
<feature type="region of interest" description="Disordered" evidence="1">
    <location>
        <begin position="56"/>
        <end position="93"/>
    </location>
</feature>
<dbReference type="EMBL" id="JAUMKJ010000015">
    <property type="protein sequence ID" value="MDO3678154.1"/>
    <property type="molecule type" value="Genomic_DNA"/>
</dbReference>
<keyword evidence="2" id="KW-0812">Transmembrane</keyword>
<accession>A0ABT8VAY1</accession>
<evidence type="ECO:0000259" key="3">
    <source>
        <dbReference type="Pfam" id="PF14257"/>
    </source>
</evidence>
<dbReference type="PROSITE" id="PS51257">
    <property type="entry name" value="PROKAR_LIPOPROTEIN"/>
    <property type="match status" value="1"/>
</dbReference>
<dbReference type="Pfam" id="PF14257">
    <property type="entry name" value="DUF4349"/>
    <property type="match status" value="1"/>
</dbReference>
<comment type="caution">
    <text evidence="4">The sequence shown here is derived from an EMBL/GenBank/DDBJ whole genome shotgun (WGS) entry which is preliminary data.</text>
</comment>
<evidence type="ECO:0000313" key="5">
    <source>
        <dbReference type="Proteomes" id="UP001168883"/>
    </source>
</evidence>
<name>A0ABT8VAY1_9BACL</name>
<reference evidence="4" key="1">
    <citation type="submission" date="2023-07" db="EMBL/GenBank/DDBJ databases">
        <authorList>
            <person name="Aktuganov G."/>
            <person name="Boyko T."/>
            <person name="Delegan Y."/>
            <person name="Galimzianova N."/>
            <person name="Gilvanova E."/>
            <person name="Korobov V."/>
            <person name="Kuzmina L."/>
            <person name="Melentiev A."/>
            <person name="Milman P."/>
            <person name="Ryabova A."/>
            <person name="Stupak E."/>
            <person name="Yasakov T."/>
            <person name="Zharikova N."/>
            <person name="Zhurenko E."/>
        </authorList>
    </citation>
    <scope>NUCLEOTIDE SEQUENCE</scope>
    <source>
        <strain evidence="4">IB-739</strain>
    </source>
</reference>
<dbReference type="InterPro" id="IPR025645">
    <property type="entry name" value="DUF4349"/>
</dbReference>
<proteinExistence type="predicted"/>
<keyword evidence="2" id="KW-1133">Transmembrane helix</keyword>
<evidence type="ECO:0000256" key="1">
    <source>
        <dbReference type="SAM" id="MobiDB-lite"/>
    </source>
</evidence>
<feature type="domain" description="DUF4349" evidence="3">
    <location>
        <begin position="101"/>
        <end position="315"/>
    </location>
</feature>
<dbReference type="Proteomes" id="UP001168883">
    <property type="component" value="Unassembled WGS sequence"/>
</dbReference>
<gene>
    <name evidence="4" type="ORF">Q3C12_14175</name>
</gene>
<protein>
    <submittedName>
        <fullName evidence="4">DUF4349 domain-containing protein</fullName>
    </submittedName>
</protein>
<keyword evidence="5" id="KW-1185">Reference proteome</keyword>
<keyword evidence="2" id="KW-0472">Membrane</keyword>
<dbReference type="RefSeq" id="WP_302878760.1">
    <property type="nucleotide sequence ID" value="NZ_JAUMKJ010000015.1"/>
</dbReference>
<feature type="region of interest" description="Disordered" evidence="1">
    <location>
        <begin position="331"/>
        <end position="365"/>
    </location>
</feature>
<feature type="transmembrane region" description="Helical" evidence="2">
    <location>
        <begin position="292"/>
        <end position="317"/>
    </location>
</feature>
<evidence type="ECO:0000313" key="4">
    <source>
        <dbReference type="EMBL" id="MDO3678154.1"/>
    </source>
</evidence>
<evidence type="ECO:0000256" key="2">
    <source>
        <dbReference type="SAM" id="Phobius"/>
    </source>
</evidence>